<dbReference type="EMBL" id="CAJNOK010077281">
    <property type="protein sequence ID" value="CAF1676473.1"/>
    <property type="molecule type" value="Genomic_DNA"/>
</dbReference>
<dbReference type="Gene3D" id="3.10.20.370">
    <property type="match status" value="1"/>
</dbReference>
<dbReference type="Proteomes" id="UP000677228">
    <property type="component" value="Unassembled WGS sequence"/>
</dbReference>
<dbReference type="AlphaFoldDB" id="A0A8S2GB44"/>
<reference evidence="2" key="1">
    <citation type="submission" date="2021-02" db="EMBL/GenBank/DDBJ databases">
        <authorList>
            <person name="Nowell W R."/>
        </authorList>
    </citation>
    <scope>NUCLEOTIDE SEQUENCE</scope>
</reference>
<dbReference type="Proteomes" id="UP000682733">
    <property type="component" value="Unassembled WGS sequence"/>
</dbReference>
<organism evidence="2 4">
    <name type="scientific">Didymodactylos carnosus</name>
    <dbReference type="NCBI Taxonomy" id="1234261"/>
    <lineage>
        <taxon>Eukaryota</taxon>
        <taxon>Metazoa</taxon>
        <taxon>Spiralia</taxon>
        <taxon>Gnathifera</taxon>
        <taxon>Rotifera</taxon>
        <taxon>Eurotatoria</taxon>
        <taxon>Bdelloidea</taxon>
        <taxon>Philodinida</taxon>
        <taxon>Philodinidae</taxon>
        <taxon>Didymodactylos</taxon>
    </lineage>
</organism>
<evidence type="ECO:0000313" key="4">
    <source>
        <dbReference type="Proteomes" id="UP000677228"/>
    </source>
</evidence>
<dbReference type="InterPro" id="IPR041577">
    <property type="entry name" value="RT_RNaseH_2"/>
</dbReference>
<dbReference type="EMBL" id="CAJOBA010113398">
    <property type="protein sequence ID" value="CAF4560357.1"/>
    <property type="molecule type" value="Genomic_DNA"/>
</dbReference>
<dbReference type="InterPro" id="IPR043502">
    <property type="entry name" value="DNA/RNA_pol_sf"/>
</dbReference>
<evidence type="ECO:0000259" key="1">
    <source>
        <dbReference type="Pfam" id="PF17919"/>
    </source>
</evidence>
<accession>A0A8S2GB44</accession>
<proteinExistence type="predicted"/>
<protein>
    <recommendedName>
        <fullName evidence="1">Reverse transcriptase/retrotransposon-derived protein RNase H-like domain-containing protein</fullName>
    </recommendedName>
</protein>
<dbReference type="Pfam" id="PF17919">
    <property type="entry name" value="RT_RNaseH_2"/>
    <property type="match status" value="1"/>
</dbReference>
<comment type="caution">
    <text evidence="2">The sequence shown here is derived from an EMBL/GenBank/DDBJ whole genome shotgun (WGS) entry which is preliminary data.</text>
</comment>
<evidence type="ECO:0000313" key="2">
    <source>
        <dbReference type="EMBL" id="CAF1676473.1"/>
    </source>
</evidence>
<feature type="domain" description="Reverse transcriptase/retrotransposon-derived protein RNase H-like" evidence="1">
    <location>
        <begin position="2"/>
        <end position="46"/>
    </location>
</feature>
<evidence type="ECO:0000313" key="3">
    <source>
        <dbReference type="EMBL" id="CAF4560357.1"/>
    </source>
</evidence>
<gene>
    <name evidence="2" type="ORF">OVA965_LOCUS45908</name>
    <name evidence="3" type="ORF">TMI583_LOCUS49901</name>
</gene>
<dbReference type="SUPFAM" id="SSF56672">
    <property type="entry name" value="DNA/RNA polymerases"/>
    <property type="match status" value="1"/>
</dbReference>
<name>A0A8S2GB44_9BILA</name>
<feature type="non-terminal residue" evidence="2">
    <location>
        <position position="46"/>
    </location>
</feature>
<sequence length="46" mass="5064">MRIPDIDQQFILELVASEYGLAAVLAQELDRKKSAVAYASRTLTPA</sequence>